<dbReference type="InterPro" id="IPR016901">
    <property type="entry name" value="APC10/Doc1"/>
</dbReference>
<evidence type="ECO:0000313" key="9">
    <source>
        <dbReference type="Proteomes" id="UP000038040"/>
    </source>
</evidence>
<sequence>MSNLQLFGRGRSADELIWEDSTAEDTNMEQLDATKKSTEENMDWKRALPKNAGYVRDISDHAFWTLSSCKTDGFGIQQLLEDNVDQYWQSDGPQPHTVTIEFDRKTEICFLLLYLDYKTDESYTPSKVVVHLGSSVLDLDEGLVVMFTEPVGWQLQVVQNHQNGRDTHIRQMKVIGPARTRSDTNVKALFSAGANMRNIPLRFTSSKMTMYSNIR</sequence>
<keyword evidence="4" id="KW-0498">Mitosis</keyword>
<evidence type="ECO:0000313" key="8">
    <source>
        <dbReference type="EMBL" id="VDN56010.1"/>
    </source>
</evidence>
<dbReference type="InterPro" id="IPR004939">
    <property type="entry name" value="APC_su10/DOC_dom"/>
</dbReference>
<evidence type="ECO:0000256" key="2">
    <source>
        <dbReference type="ARBA" id="ARBA00013927"/>
    </source>
</evidence>
<feature type="domain" description="DOC" evidence="7">
    <location>
        <begin position="34"/>
        <end position="201"/>
    </location>
</feature>
<dbReference type="STRING" id="318479.A0A0N4U4C1"/>
<dbReference type="WBParaSite" id="DME_0000162301-mRNA-1">
    <property type="protein sequence ID" value="DME_0000162301-mRNA-1"/>
    <property type="gene ID" value="DME_0000162301"/>
</dbReference>
<keyword evidence="3" id="KW-0132">Cell division</keyword>
<proteinExistence type="inferred from homology"/>
<evidence type="ECO:0000259" key="7">
    <source>
        <dbReference type="PROSITE" id="PS51284"/>
    </source>
</evidence>
<dbReference type="PANTHER" id="PTHR12936:SF0">
    <property type="entry name" value="ANAPHASE-PROMOTING COMPLEX SUBUNIT 10"/>
    <property type="match status" value="1"/>
</dbReference>
<evidence type="ECO:0000256" key="1">
    <source>
        <dbReference type="ARBA" id="ARBA00006762"/>
    </source>
</evidence>
<name>A0A0N4U4C1_DRAME</name>
<comment type="similarity">
    <text evidence="1">Belongs to the APC10 family.</text>
</comment>
<dbReference type="OrthoDB" id="24948at2759"/>
<dbReference type="Gene3D" id="2.60.120.260">
    <property type="entry name" value="Galactose-binding domain-like"/>
    <property type="match status" value="1"/>
</dbReference>
<gene>
    <name evidence="8" type="ORF">DME_LOCUS5983</name>
</gene>
<evidence type="ECO:0000313" key="11">
    <source>
        <dbReference type="WBParaSite" id="DME_0000162301-mRNA-1"/>
    </source>
</evidence>
<dbReference type="GO" id="GO:0005680">
    <property type="term" value="C:anaphase-promoting complex"/>
    <property type="evidence" value="ECO:0007669"/>
    <property type="project" value="InterPro"/>
</dbReference>
<dbReference type="InterPro" id="IPR008979">
    <property type="entry name" value="Galactose-bd-like_sf"/>
</dbReference>
<reference evidence="11" key="1">
    <citation type="submission" date="2017-02" db="UniProtKB">
        <authorList>
            <consortium name="WormBaseParasite"/>
        </authorList>
    </citation>
    <scope>IDENTIFICATION</scope>
</reference>
<organism evidence="9 11">
    <name type="scientific">Dracunculus medinensis</name>
    <name type="common">Guinea worm</name>
    <dbReference type="NCBI Taxonomy" id="318479"/>
    <lineage>
        <taxon>Eukaryota</taxon>
        <taxon>Metazoa</taxon>
        <taxon>Ecdysozoa</taxon>
        <taxon>Nematoda</taxon>
        <taxon>Chromadorea</taxon>
        <taxon>Rhabditida</taxon>
        <taxon>Spirurina</taxon>
        <taxon>Dracunculoidea</taxon>
        <taxon>Dracunculidae</taxon>
        <taxon>Dracunculus</taxon>
    </lineage>
</organism>
<dbReference type="Proteomes" id="UP000038040">
    <property type="component" value="Unplaced"/>
</dbReference>
<dbReference type="Pfam" id="PF03256">
    <property type="entry name" value="ANAPC10"/>
    <property type="match status" value="2"/>
</dbReference>
<evidence type="ECO:0000256" key="5">
    <source>
        <dbReference type="ARBA" id="ARBA00022786"/>
    </source>
</evidence>
<reference evidence="8 10" key="2">
    <citation type="submission" date="2018-11" db="EMBL/GenBank/DDBJ databases">
        <authorList>
            <consortium name="Pathogen Informatics"/>
        </authorList>
    </citation>
    <scope>NUCLEOTIDE SEQUENCE [LARGE SCALE GENOMIC DNA]</scope>
</reference>
<dbReference type="EMBL" id="UYYG01001154">
    <property type="protein sequence ID" value="VDN56010.1"/>
    <property type="molecule type" value="Genomic_DNA"/>
</dbReference>
<keyword evidence="6" id="KW-0131">Cell cycle</keyword>
<dbReference type="AlphaFoldDB" id="A0A0N4U4C1"/>
<evidence type="ECO:0000256" key="6">
    <source>
        <dbReference type="ARBA" id="ARBA00023306"/>
    </source>
</evidence>
<dbReference type="Proteomes" id="UP000274756">
    <property type="component" value="Unassembled WGS sequence"/>
</dbReference>
<keyword evidence="5" id="KW-0833">Ubl conjugation pathway</keyword>
<dbReference type="GO" id="GO:0070979">
    <property type="term" value="P:protein K11-linked ubiquitination"/>
    <property type="evidence" value="ECO:0007669"/>
    <property type="project" value="TreeGrafter"/>
</dbReference>
<dbReference type="GO" id="GO:0051301">
    <property type="term" value="P:cell division"/>
    <property type="evidence" value="ECO:0007669"/>
    <property type="project" value="UniProtKB-KW"/>
</dbReference>
<evidence type="ECO:0000256" key="4">
    <source>
        <dbReference type="ARBA" id="ARBA00022776"/>
    </source>
</evidence>
<dbReference type="SUPFAM" id="SSF49785">
    <property type="entry name" value="Galactose-binding domain-like"/>
    <property type="match status" value="1"/>
</dbReference>
<dbReference type="GO" id="GO:0031145">
    <property type="term" value="P:anaphase-promoting complex-dependent catabolic process"/>
    <property type="evidence" value="ECO:0007669"/>
    <property type="project" value="InterPro"/>
</dbReference>
<accession>A0A0N4U4C1</accession>
<dbReference type="PROSITE" id="PS51284">
    <property type="entry name" value="DOC"/>
    <property type="match status" value="1"/>
</dbReference>
<evidence type="ECO:0000313" key="10">
    <source>
        <dbReference type="Proteomes" id="UP000274756"/>
    </source>
</evidence>
<dbReference type="CDD" id="cd08366">
    <property type="entry name" value="APC10"/>
    <property type="match status" value="1"/>
</dbReference>
<dbReference type="SMART" id="SM01337">
    <property type="entry name" value="APC10"/>
    <property type="match status" value="1"/>
</dbReference>
<dbReference type="PANTHER" id="PTHR12936">
    <property type="entry name" value="ANAPHASE-PROMOTING COMPLEX 10"/>
    <property type="match status" value="1"/>
</dbReference>
<keyword evidence="10" id="KW-1185">Reference proteome</keyword>
<protein>
    <recommendedName>
        <fullName evidence="2">Anaphase-promoting complex subunit 10</fullName>
    </recommendedName>
</protein>
<evidence type="ECO:0000256" key="3">
    <source>
        <dbReference type="ARBA" id="ARBA00022618"/>
    </source>
</evidence>